<feature type="transmembrane region" description="Helical" evidence="8">
    <location>
        <begin position="73"/>
        <end position="95"/>
    </location>
</feature>
<dbReference type="GO" id="GO:0005351">
    <property type="term" value="F:carbohydrate:proton symporter activity"/>
    <property type="evidence" value="ECO:0007669"/>
    <property type="project" value="TreeGrafter"/>
</dbReference>
<dbReference type="RefSeq" id="XP_001551816.1">
    <property type="nucleotide sequence ID" value="XM_001551766.2"/>
</dbReference>
<feature type="transmembrane region" description="Helical" evidence="8">
    <location>
        <begin position="279"/>
        <end position="302"/>
    </location>
</feature>
<evidence type="ECO:0000256" key="7">
    <source>
        <dbReference type="RuleBase" id="RU003346"/>
    </source>
</evidence>
<keyword evidence="11" id="KW-1185">Reference proteome</keyword>
<dbReference type="InterPro" id="IPR036259">
    <property type="entry name" value="MFS_trans_sf"/>
</dbReference>
<dbReference type="PANTHER" id="PTHR48022:SF45">
    <property type="entry name" value="MAJOR FACILITATOR SUPERFAMILY (MFS) PROFILE DOMAIN-CONTAINING PROTEIN-RELATED"/>
    <property type="match status" value="1"/>
</dbReference>
<feature type="transmembrane region" description="Helical" evidence="8">
    <location>
        <begin position="126"/>
        <end position="148"/>
    </location>
</feature>
<dbReference type="InterPro" id="IPR005828">
    <property type="entry name" value="MFS_sugar_transport-like"/>
</dbReference>
<protein>
    <recommendedName>
        <fullName evidence="9">Major facilitator superfamily (MFS) profile domain-containing protein</fullName>
    </recommendedName>
</protein>
<dbReference type="InterPro" id="IPR003663">
    <property type="entry name" value="Sugar/inositol_transpt"/>
</dbReference>
<dbReference type="PROSITE" id="PS50850">
    <property type="entry name" value="MFS"/>
    <property type="match status" value="1"/>
</dbReference>
<dbReference type="AlphaFoldDB" id="A0A384JTF3"/>
<evidence type="ECO:0000256" key="6">
    <source>
        <dbReference type="ARBA" id="ARBA00023136"/>
    </source>
</evidence>
<evidence type="ECO:0000256" key="8">
    <source>
        <dbReference type="SAM" id="Phobius"/>
    </source>
</evidence>
<reference evidence="10 11" key="1">
    <citation type="journal article" date="2011" name="PLoS Genet.">
        <title>Genomic analysis of the necrotrophic fungal pathogens Sclerotinia sclerotiorum and Botrytis cinerea.</title>
        <authorList>
            <person name="Amselem J."/>
            <person name="Cuomo C.A."/>
            <person name="van Kan J.A."/>
            <person name="Viaud M."/>
            <person name="Benito E.P."/>
            <person name="Couloux A."/>
            <person name="Coutinho P.M."/>
            <person name="de Vries R.P."/>
            <person name="Dyer P.S."/>
            <person name="Fillinger S."/>
            <person name="Fournier E."/>
            <person name="Gout L."/>
            <person name="Hahn M."/>
            <person name="Kohn L."/>
            <person name="Lapalu N."/>
            <person name="Plummer K.M."/>
            <person name="Pradier J.M."/>
            <person name="Quevillon E."/>
            <person name="Sharon A."/>
            <person name="Simon A."/>
            <person name="ten Have A."/>
            <person name="Tudzynski B."/>
            <person name="Tudzynski P."/>
            <person name="Wincker P."/>
            <person name="Andrew M."/>
            <person name="Anthouard V."/>
            <person name="Beever R.E."/>
            <person name="Beffa R."/>
            <person name="Benoit I."/>
            <person name="Bouzid O."/>
            <person name="Brault B."/>
            <person name="Chen Z."/>
            <person name="Choquer M."/>
            <person name="Collemare J."/>
            <person name="Cotton P."/>
            <person name="Danchin E.G."/>
            <person name="Da Silva C."/>
            <person name="Gautier A."/>
            <person name="Giraud C."/>
            <person name="Giraud T."/>
            <person name="Gonzalez C."/>
            <person name="Grossetete S."/>
            <person name="Guldener U."/>
            <person name="Henrissat B."/>
            <person name="Howlett B.J."/>
            <person name="Kodira C."/>
            <person name="Kretschmer M."/>
            <person name="Lappartient A."/>
            <person name="Leroch M."/>
            <person name="Levis C."/>
            <person name="Mauceli E."/>
            <person name="Neuveglise C."/>
            <person name="Oeser B."/>
            <person name="Pearson M."/>
            <person name="Poulain J."/>
            <person name="Poussereau N."/>
            <person name="Quesneville H."/>
            <person name="Rascle C."/>
            <person name="Schumacher J."/>
            <person name="Segurens B."/>
            <person name="Sexton A."/>
            <person name="Silva E."/>
            <person name="Sirven C."/>
            <person name="Soanes D.M."/>
            <person name="Talbot N.J."/>
            <person name="Templeton M."/>
            <person name="Yandava C."/>
            <person name="Yarden O."/>
            <person name="Zeng Q."/>
            <person name="Rollins J.A."/>
            <person name="Lebrun M.H."/>
            <person name="Dickman M."/>
        </authorList>
    </citation>
    <scope>NUCLEOTIDE SEQUENCE [LARGE SCALE GENOMIC DNA]</scope>
    <source>
        <strain evidence="10 11">B05.10</strain>
    </source>
</reference>
<dbReference type="GeneID" id="5432333"/>
<dbReference type="EMBL" id="CP009813">
    <property type="protein sequence ID" value="ATZ53782.1"/>
    <property type="molecule type" value="Genomic_DNA"/>
</dbReference>
<dbReference type="InterPro" id="IPR005829">
    <property type="entry name" value="Sugar_transporter_CS"/>
</dbReference>
<evidence type="ECO:0000259" key="9">
    <source>
        <dbReference type="PROSITE" id="PS50850"/>
    </source>
</evidence>
<keyword evidence="4 8" id="KW-0812">Transmembrane</keyword>
<keyword evidence="6 8" id="KW-0472">Membrane</keyword>
<feature type="domain" description="Major facilitator superfamily (MFS) profile" evidence="9">
    <location>
        <begin position="20"/>
        <end position="470"/>
    </location>
</feature>
<dbReference type="PANTHER" id="PTHR48022">
    <property type="entry name" value="PLASTIDIC GLUCOSE TRANSPORTER 4"/>
    <property type="match status" value="1"/>
</dbReference>
<dbReference type="PROSITE" id="PS00216">
    <property type="entry name" value="SUGAR_TRANSPORT_1"/>
    <property type="match status" value="1"/>
</dbReference>
<sequence length="522" mass="57894">MFSQNSYMGLRGRGLRIAQIAFIVAPGFTLFGYNQAGLGPLATLHSWAHQFPSLDTVNTTGPLKSHNSINSGAVIASFQIGSLIGALSCIFLGDLLGRRRTIFLAAFLTLIGQVLQVSAYNLIQFVIGRLVLGLGIGEISVMIPVWLAECSPAAHRGRDVVTAGIFLCFGYSVCNWVDFAFYHLPSTNLQWRLPLAVVSLPLSLVMMFMVFFLPESPRWLVRVGRTEEAAKNLSVIKDLSVEDDRIRFEIAQIESSLEFSTENSASLMQLFSKDDKERLLYRFCLCIFLQFVQQMCGGNLISVYASTIFQQNLNLEVSLAKILAACALTWKCLCCFVAFIAIDRWGRRAVFMISGAGMSMCMLSLAVSTSFPSSNKSASIASAFFIFLFNFFYPIGFLGANFLYCSEIAPVRLRVAMSSISTANHWLWNFVVVMVTPVALDTIGYRYYVMYTIISALIPISVYFFYPETMNQNLETLNNLFRDAPSAFKVVSLSLNVPRGELDEESLGKEGHGGVAEQVEKI</sequence>
<feature type="transmembrane region" description="Helical" evidence="8">
    <location>
        <begin position="322"/>
        <end position="342"/>
    </location>
</feature>
<feature type="transmembrane region" description="Helical" evidence="8">
    <location>
        <begin position="349"/>
        <end position="368"/>
    </location>
</feature>
<evidence type="ECO:0000256" key="4">
    <source>
        <dbReference type="ARBA" id="ARBA00022692"/>
    </source>
</evidence>
<dbReference type="InterPro" id="IPR020846">
    <property type="entry name" value="MFS_dom"/>
</dbReference>
<dbReference type="KEGG" id="bfu:BCIN_09g05570"/>
<evidence type="ECO:0000256" key="2">
    <source>
        <dbReference type="ARBA" id="ARBA00010992"/>
    </source>
</evidence>
<keyword evidence="3 7" id="KW-0813">Transport</keyword>
<dbReference type="OrthoDB" id="6612291at2759"/>
<dbReference type="Proteomes" id="UP000001798">
    <property type="component" value="Chromosome 9"/>
</dbReference>
<comment type="similarity">
    <text evidence="2 7">Belongs to the major facilitator superfamily. Sugar transporter (TC 2.A.1.1) family.</text>
</comment>
<dbReference type="OMA" id="RVAMSAI"/>
<feature type="transmembrane region" description="Helical" evidence="8">
    <location>
        <begin position="380"/>
        <end position="405"/>
    </location>
</feature>
<dbReference type="GO" id="GO:0016020">
    <property type="term" value="C:membrane"/>
    <property type="evidence" value="ECO:0007669"/>
    <property type="project" value="UniProtKB-SubCell"/>
</dbReference>
<name>A0A384JTF3_BOTFB</name>
<proteinExistence type="inferred from homology"/>
<gene>
    <name evidence="10" type="ORF">BCIN_09g05570</name>
</gene>
<feature type="transmembrane region" description="Helical" evidence="8">
    <location>
        <begin position="14"/>
        <end position="33"/>
    </location>
</feature>
<reference evidence="10 11" key="2">
    <citation type="journal article" date="2012" name="Eukaryot. Cell">
        <title>Genome update of Botrytis cinerea strains B05.10 and T4.</title>
        <authorList>
            <person name="Staats M."/>
            <person name="van Kan J.A."/>
        </authorList>
    </citation>
    <scope>NUCLEOTIDE SEQUENCE [LARGE SCALE GENOMIC DNA]</scope>
    <source>
        <strain evidence="10 11">B05.10</strain>
    </source>
</reference>
<comment type="subcellular location">
    <subcellularLocation>
        <location evidence="1">Membrane</location>
        <topology evidence="1">Multi-pass membrane protein</topology>
    </subcellularLocation>
</comment>
<dbReference type="FunFam" id="1.20.1250.20:FF:000090">
    <property type="entry name" value="MFS sugar transporter, putative"/>
    <property type="match status" value="1"/>
</dbReference>
<dbReference type="NCBIfam" id="TIGR00879">
    <property type="entry name" value="SP"/>
    <property type="match status" value="1"/>
</dbReference>
<evidence type="ECO:0000256" key="3">
    <source>
        <dbReference type="ARBA" id="ARBA00022448"/>
    </source>
</evidence>
<dbReference type="PRINTS" id="PR00171">
    <property type="entry name" value="SUGRTRNSPORT"/>
</dbReference>
<feature type="transmembrane region" description="Helical" evidence="8">
    <location>
        <begin position="102"/>
        <end position="120"/>
    </location>
</feature>
<dbReference type="VEuPathDB" id="FungiDB:Bcin09g05570"/>
<reference evidence="10 11" key="3">
    <citation type="journal article" date="2017" name="Mol. Plant Pathol.">
        <title>A gapless genome sequence of the fungus Botrytis cinerea.</title>
        <authorList>
            <person name="Van Kan J.A."/>
            <person name="Stassen J.H."/>
            <person name="Mosbach A."/>
            <person name="Van Der Lee T.A."/>
            <person name="Faino L."/>
            <person name="Farmer A.D."/>
            <person name="Papasotiriou D.G."/>
            <person name="Zhou S."/>
            <person name="Seidl M.F."/>
            <person name="Cottam E."/>
            <person name="Edel D."/>
            <person name="Hahn M."/>
            <person name="Schwartz D.C."/>
            <person name="Dietrich R.A."/>
            <person name="Widdison S."/>
            <person name="Scalliet G."/>
        </authorList>
    </citation>
    <scope>NUCLEOTIDE SEQUENCE [LARGE SCALE GENOMIC DNA]</scope>
    <source>
        <strain evidence="10 11">B05.10</strain>
    </source>
</reference>
<dbReference type="Gene3D" id="1.20.1250.20">
    <property type="entry name" value="MFS general substrate transporter like domains"/>
    <property type="match status" value="1"/>
</dbReference>
<dbReference type="SUPFAM" id="SSF103473">
    <property type="entry name" value="MFS general substrate transporter"/>
    <property type="match status" value="1"/>
</dbReference>
<dbReference type="Pfam" id="PF00083">
    <property type="entry name" value="Sugar_tr"/>
    <property type="match status" value="1"/>
</dbReference>
<feature type="transmembrane region" description="Helical" evidence="8">
    <location>
        <begin position="426"/>
        <end position="443"/>
    </location>
</feature>
<feature type="transmembrane region" description="Helical" evidence="8">
    <location>
        <begin position="193"/>
        <end position="213"/>
    </location>
</feature>
<dbReference type="InterPro" id="IPR050360">
    <property type="entry name" value="MFS_Sugar_Transporters"/>
</dbReference>
<accession>A0A384JTF3</accession>
<evidence type="ECO:0000313" key="11">
    <source>
        <dbReference type="Proteomes" id="UP000001798"/>
    </source>
</evidence>
<evidence type="ECO:0000256" key="5">
    <source>
        <dbReference type="ARBA" id="ARBA00022989"/>
    </source>
</evidence>
<keyword evidence="5 8" id="KW-1133">Transmembrane helix</keyword>
<feature type="transmembrane region" description="Helical" evidence="8">
    <location>
        <begin position="449"/>
        <end position="466"/>
    </location>
</feature>
<evidence type="ECO:0000256" key="1">
    <source>
        <dbReference type="ARBA" id="ARBA00004141"/>
    </source>
</evidence>
<evidence type="ECO:0000313" key="10">
    <source>
        <dbReference type="EMBL" id="ATZ53782.1"/>
    </source>
</evidence>
<feature type="transmembrane region" description="Helical" evidence="8">
    <location>
        <begin position="160"/>
        <end position="181"/>
    </location>
</feature>
<organism evidence="10 11">
    <name type="scientific">Botryotinia fuckeliana (strain B05.10)</name>
    <name type="common">Noble rot fungus</name>
    <name type="synonym">Botrytis cinerea</name>
    <dbReference type="NCBI Taxonomy" id="332648"/>
    <lineage>
        <taxon>Eukaryota</taxon>
        <taxon>Fungi</taxon>
        <taxon>Dikarya</taxon>
        <taxon>Ascomycota</taxon>
        <taxon>Pezizomycotina</taxon>
        <taxon>Leotiomycetes</taxon>
        <taxon>Helotiales</taxon>
        <taxon>Sclerotiniaceae</taxon>
        <taxon>Botrytis</taxon>
    </lineage>
</organism>